<comment type="caution">
    <text evidence="1">The sequence shown here is derived from an EMBL/GenBank/DDBJ whole genome shotgun (WGS) entry which is preliminary data.</text>
</comment>
<name>A0A0L1KEC7_9SPHN</name>
<dbReference type="Proteomes" id="UP000037446">
    <property type="component" value="Unassembled WGS sequence"/>
</dbReference>
<dbReference type="EMBL" id="JYNE01000023">
    <property type="protein sequence ID" value="KNH02197.1"/>
    <property type="molecule type" value="Genomic_DNA"/>
</dbReference>
<accession>A0A0L1KEC7</accession>
<dbReference type="AlphaFoldDB" id="A0A0L1KEC7"/>
<reference evidence="1" key="1">
    <citation type="submission" date="2015-02" db="EMBL/GenBank/DDBJ databases">
        <authorList>
            <person name="Chooi Y.-H."/>
        </authorList>
    </citation>
    <scope>NUCLEOTIDE SEQUENCE [LARGE SCALE GENOMIC DNA]</scope>
    <source>
        <strain evidence="1">LAMA 915</strain>
    </source>
</reference>
<proteinExistence type="predicted"/>
<evidence type="ECO:0000313" key="2">
    <source>
        <dbReference type="Proteomes" id="UP000037446"/>
    </source>
</evidence>
<organism evidence="1 2">
    <name type="scientific">Qipengyuania citrea LAMA 915</name>
    <dbReference type="NCBI Taxonomy" id="1306953"/>
    <lineage>
        <taxon>Bacteria</taxon>
        <taxon>Pseudomonadati</taxon>
        <taxon>Pseudomonadota</taxon>
        <taxon>Alphaproteobacteria</taxon>
        <taxon>Sphingomonadales</taxon>
        <taxon>Erythrobacteraceae</taxon>
        <taxon>Qipengyuania</taxon>
    </lineage>
</organism>
<dbReference type="PATRIC" id="fig|1306953.7.peg.2525"/>
<gene>
    <name evidence="1" type="ORF">J121_2441</name>
</gene>
<evidence type="ECO:0000313" key="1">
    <source>
        <dbReference type="EMBL" id="KNH02197.1"/>
    </source>
</evidence>
<sequence length="158" mass="17236">MTNNNRLYACACLAGPMVDGGLGPQDADALKALLSGTLDDLANYAAGLPRTHSMSLLELIVSIISRHEADLTALAATLQWEQRKAAYERDCSAWKAAELTCDPAWRDKPMTRGQRFLIADTAALLEIEIPEEMDRGAAADWLDANNANVVLRLEEHKA</sequence>
<dbReference type="RefSeq" id="WP_157052104.1">
    <property type="nucleotide sequence ID" value="NZ_JYNE01000023.1"/>
</dbReference>
<protein>
    <submittedName>
        <fullName evidence="1">Uncharacterized protein</fullName>
    </submittedName>
</protein>